<organism evidence="3">
    <name type="scientific">Cupriavidus taiwanensis</name>
    <dbReference type="NCBI Taxonomy" id="164546"/>
    <lineage>
        <taxon>Bacteria</taxon>
        <taxon>Pseudomonadati</taxon>
        <taxon>Pseudomonadota</taxon>
        <taxon>Betaproteobacteria</taxon>
        <taxon>Burkholderiales</taxon>
        <taxon>Burkholderiaceae</taxon>
        <taxon>Cupriavidus</taxon>
    </lineage>
</organism>
<protein>
    <submittedName>
        <fullName evidence="3">Uncharacterized protein</fullName>
    </submittedName>
</protein>
<proteinExistence type="predicted"/>
<geneLocation type="plasmid" evidence="3">
    <name>I</name>
</geneLocation>
<sequence length="69" mass="7361">MVTTAKLCPAIKPSTPGARAKISVYGRYVKFLRLDQQTNACAMRYTRSETSASPPEPLTTMPGAGNGNS</sequence>
<evidence type="ECO:0000256" key="1">
    <source>
        <dbReference type="SAM" id="MobiDB-lite"/>
    </source>
</evidence>
<feature type="region of interest" description="Disordered" evidence="1">
    <location>
        <begin position="46"/>
        <end position="69"/>
    </location>
</feature>
<accession>A0A375HDS7</accession>
<evidence type="ECO:0000313" key="4">
    <source>
        <dbReference type="Proteomes" id="UP000256952"/>
    </source>
</evidence>
<evidence type="ECO:0000313" key="2">
    <source>
        <dbReference type="EMBL" id="SOZ75348.1"/>
    </source>
</evidence>
<name>A0A375HDS7_9BURK</name>
<keyword evidence="3" id="KW-0614">Plasmid</keyword>
<dbReference type="Proteomes" id="UP000256952">
    <property type="component" value="Unassembled WGS sequence"/>
</dbReference>
<reference evidence="2" key="2">
    <citation type="submission" date="2018-01" db="EMBL/GenBank/DDBJ databases">
        <authorList>
            <person name="Clerissi C."/>
        </authorList>
    </citation>
    <scope>NUCLEOTIDE SEQUENCE</scope>
    <source>
        <strain evidence="2">Cupriavidus taiwanensis STM 8556</strain>
    </source>
</reference>
<dbReference type="AlphaFoldDB" id="A0A375HDS7"/>
<reference evidence="3 4" key="1">
    <citation type="submission" date="2018-01" db="EMBL/GenBank/DDBJ databases">
        <authorList>
            <person name="Gaut B.S."/>
            <person name="Morton B.R."/>
            <person name="Clegg M.T."/>
            <person name="Duvall M.R."/>
        </authorList>
    </citation>
    <scope>NUCLEOTIDE SEQUENCE</scope>
    <source>
        <strain evidence="3">Cupriavidus taiwanensis STM 8555</strain>
        <plasmid evidence="3">I</plasmid>
    </source>
</reference>
<gene>
    <name evidence="3" type="ORF">CBM2612_P0411</name>
    <name evidence="2" type="ORF">CBM2613_U30018</name>
</gene>
<dbReference type="EMBL" id="LT984809">
    <property type="protein sequence ID" value="SPD49066.1"/>
    <property type="molecule type" value="Genomic_DNA"/>
</dbReference>
<evidence type="ECO:0000313" key="3">
    <source>
        <dbReference type="EMBL" id="SPD49066.1"/>
    </source>
</evidence>
<dbReference type="EMBL" id="OFTH01000054">
    <property type="protein sequence ID" value="SOZ75348.1"/>
    <property type="molecule type" value="Genomic_DNA"/>
</dbReference>